<evidence type="ECO:0000259" key="2">
    <source>
        <dbReference type="PROSITE" id="PS50011"/>
    </source>
</evidence>
<evidence type="ECO:0000313" key="3">
    <source>
        <dbReference type="EMBL" id="RIB17424.1"/>
    </source>
</evidence>
<dbReference type="InterPro" id="IPR001245">
    <property type="entry name" value="Ser-Thr/Tyr_kinase_cat_dom"/>
</dbReference>
<dbReference type="InterPro" id="IPR051681">
    <property type="entry name" value="Ser/Thr_Kinases-Pseudokinases"/>
</dbReference>
<dbReference type="OrthoDB" id="9943809at2759"/>
<dbReference type="Proteomes" id="UP000266673">
    <property type="component" value="Unassembled WGS sequence"/>
</dbReference>
<organism evidence="3 4">
    <name type="scientific">Gigaspora rosea</name>
    <dbReference type="NCBI Taxonomy" id="44941"/>
    <lineage>
        <taxon>Eukaryota</taxon>
        <taxon>Fungi</taxon>
        <taxon>Fungi incertae sedis</taxon>
        <taxon>Mucoromycota</taxon>
        <taxon>Glomeromycotina</taxon>
        <taxon>Glomeromycetes</taxon>
        <taxon>Diversisporales</taxon>
        <taxon>Gigasporaceae</taxon>
        <taxon>Gigaspora</taxon>
    </lineage>
</organism>
<comment type="caution">
    <text evidence="3">The sequence shown here is derived from an EMBL/GenBank/DDBJ whole genome shotgun (WGS) entry which is preliminary data.</text>
</comment>
<dbReference type="STRING" id="44941.A0A397V4F1"/>
<dbReference type="Pfam" id="PF07714">
    <property type="entry name" value="PK_Tyr_Ser-Thr"/>
    <property type="match status" value="1"/>
</dbReference>
<dbReference type="PANTHER" id="PTHR44329">
    <property type="entry name" value="SERINE/THREONINE-PROTEIN KINASE TNNI3K-RELATED"/>
    <property type="match status" value="1"/>
</dbReference>
<feature type="compositionally biased region" description="Basic and acidic residues" evidence="1">
    <location>
        <begin position="172"/>
        <end position="182"/>
    </location>
</feature>
<dbReference type="GO" id="GO:0005524">
    <property type="term" value="F:ATP binding"/>
    <property type="evidence" value="ECO:0007669"/>
    <property type="project" value="InterPro"/>
</dbReference>
<dbReference type="GO" id="GO:0004713">
    <property type="term" value="F:protein tyrosine kinase activity"/>
    <property type="evidence" value="ECO:0007669"/>
    <property type="project" value="InterPro"/>
</dbReference>
<dbReference type="SMART" id="SM00219">
    <property type="entry name" value="TyrKc"/>
    <property type="match status" value="1"/>
</dbReference>
<keyword evidence="4" id="KW-1185">Reference proteome</keyword>
<gene>
    <name evidence="3" type="ORF">C2G38_2142605</name>
</gene>
<dbReference type="InterPro" id="IPR000719">
    <property type="entry name" value="Prot_kinase_dom"/>
</dbReference>
<protein>
    <submittedName>
        <fullName evidence="3">Kinase-like domain-containing protein</fullName>
    </submittedName>
</protein>
<dbReference type="PANTHER" id="PTHR44329:SF6">
    <property type="entry name" value="RECEPTOR-INTERACTING SERINE_THREONINE-PROTEIN KINASE 1"/>
    <property type="match status" value="1"/>
</dbReference>
<evidence type="ECO:0000313" key="4">
    <source>
        <dbReference type="Proteomes" id="UP000266673"/>
    </source>
</evidence>
<dbReference type="AlphaFoldDB" id="A0A397V4F1"/>
<proteinExistence type="predicted"/>
<reference evidence="3 4" key="1">
    <citation type="submission" date="2018-06" db="EMBL/GenBank/DDBJ databases">
        <title>Comparative genomics reveals the genomic features of Rhizophagus irregularis, R. cerebriforme, R. diaphanum and Gigaspora rosea, and their symbiotic lifestyle signature.</title>
        <authorList>
            <person name="Morin E."/>
            <person name="San Clemente H."/>
            <person name="Chen E.C.H."/>
            <person name="De La Providencia I."/>
            <person name="Hainaut M."/>
            <person name="Kuo A."/>
            <person name="Kohler A."/>
            <person name="Murat C."/>
            <person name="Tang N."/>
            <person name="Roy S."/>
            <person name="Loubradou J."/>
            <person name="Henrissat B."/>
            <person name="Grigoriev I.V."/>
            <person name="Corradi N."/>
            <person name="Roux C."/>
            <person name="Martin F.M."/>
        </authorList>
    </citation>
    <scope>NUCLEOTIDE SEQUENCE [LARGE SCALE GENOMIC DNA]</scope>
    <source>
        <strain evidence="3 4">DAOM 194757</strain>
    </source>
</reference>
<keyword evidence="3" id="KW-0808">Transferase</keyword>
<dbReference type="InterPro" id="IPR020635">
    <property type="entry name" value="Tyr_kinase_cat_dom"/>
</dbReference>
<dbReference type="GO" id="GO:0004674">
    <property type="term" value="F:protein serine/threonine kinase activity"/>
    <property type="evidence" value="ECO:0007669"/>
    <property type="project" value="TreeGrafter"/>
</dbReference>
<evidence type="ECO:0000256" key="1">
    <source>
        <dbReference type="SAM" id="MobiDB-lite"/>
    </source>
</evidence>
<dbReference type="InterPro" id="IPR011009">
    <property type="entry name" value="Kinase-like_dom_sf"/>
</dbReference>
<sequence>MRIMAIYTYGNRIAKGLIHLHESQEKIIHRDLHSKKILVHDGRMMIADFGISKEWTNQMTTRGDTDPGVHAYMDTKYLANHKYQRDEKSVVFSFGVLLWEISSGRPPFASCTSRDEVIFKIFNQMREAPVEGTPKEYIDLYTHCWDEEPSNRPIIQEAFEILQHLSEGNDESESREHLKLPSHEAPSTNSDESELSSEAHSD</sequence>
<feature type="domain" description="Protein kinase" evidence="2">
    <location>
        <begin position="1"/>
        <end position="165"/>
    </location>
</feature>
<accession>A0A397V4F1</accession>
<dbReference type="EMBL" id="QKWP01000606">
    <property type="protein sequence ID" value="RIB17424.1"/>
    <property type="molecule type" value="Genomic_DNA"/>
</dbReference>
<keyword evidence="3" id="KW-0418">Kinase</keyword>
<dbReference type="Gene3D" id="1.10.510.10">
    <property type="entry name" value="Transferase(Phosphotransferase) domain 1"/>
    <property type="match status" value="1"/>
</dbReference>
<dbReference type="PROSITE" id="PS50011">
    <property type="entry name" value="PROTEIN_KINASE_DOM"/>
    <property type="match status" value="1"/>
</dbReference>
<dbReference type="SUPFAM" id="SSF56112">
    <property type="entry name" value="Protein kinase-like (PK-like)"/>
    <property type="match status" value="1"/>
</dbReference>
<feature type="region of interest" description="Disordered" evidence="1">
    <location>
        <begin position="164"/>
        <end position="202"/>
    </location>
</feature>
<name>A0A397V4F1_9GLOM</name>